<dbReference type="Gene3D" id="3.40.190.10">
    <property type="entry name" value="Periplasmic binding protein-like II"/>
    <property type="match status" value="1"/>
</dbReference>
<dbReference type="CDD" id="cd13606">
    <property type="entry name" value="PBP2_ProX_like"/>
    <property type="match status" value="1"/>
</dbReference>
<evidence type="ECO:0000256" key="1">
    <source>
        <dbReference type="SAM" id="SignalP"/>
    </source>
</evidence>
<evidence type="ECO:0000259" key="2">
    <source>
        <dbReference type="Pfam" id="PF04069"/>
    </source>
</evidence>
<reference evidence="4" key="1">
    <citation type="journal article" date="2019" name="Int. J. Syst. Evol. Microbiol.">
        <title>The Global Catalogue of Microorganisms (GCM) 10K type strain sequencing project: providing services to taxonomists for standard genome sequencing and annotation.</title>
        <authorList>
            <consortium name="The Broad Institute Genomics Platform"/>
            <consortium name="The Broad Institute Genome Sequencing Center for Infectious Disease"/>
            <person name="Wu L."/>
            <person name="Ma J."/>
        </authorList>
    </citation>
    <scope>NUCLEOTIDE SEQUENCE [LARGE SCALE GENOMIC DNA]</scope>
    <source>
        <strain evidence="4">JCM 16902</strain>
    </source>
</reference>
<accession>A0ABP7AAQ3</accession>
<evidence type="ECO:0000313" key="3">
    <source>
        <dbReference type="EMBL" id="GAA3628288.1"/>
    </source>
</evidence>
<feature type="domain" description="ABC-type glycine betaine transport system substrate-binding" evidence="2">
    <location>
        <begin position="42"/>
        <end position="303"/>
    </location>
</feature>
<comment type="caution">
    <text evidence="3">The sequence shown here is derived from an EMBL/GenBank/DDBJ whole genome shotgun (WGS) entry which is preliminary data.</text>
</comment>
<sequence length="307" mass="32241">MTNTVSRLPALAALLFASVTGLSACGGSSDPMSAGDAGSTGDTIVVGSANFLENELLAQMYAQALESKGFDVETHLNIGSRETLFGAMKDGSIDVLPEYNGALLSYLDEDDTSGTTETVDTALGKLLPQNLTVLDPSPAQDKNTIAVSKATAEKNGLETIADLKPVAASMTFGGAPEDKTRYQGLVGLKQVYGLDFKEFTSLDTAGPLTVNALTKGTVDAAILYSTTPEIEDRGFVALTDPENVFGVQNVIPLVSSSSVPEKAQEVLNSISKDLDTDTLTALNARVQIDQDPADEVAKEWLEEKGLV</sequence>
<dbReference type="InterPro" id="IPR007210">
    <property type="entry name" value="ABC_Gly_betaine_transp_sub-bd"/>
</dbReference>
<dbReference type="Proteomes" id="UP001501074">
    <property type="component" value="Unassembled WGS sequence"/>
</dbReference>
<organism evidence="3 4">
    <name type="scientific">Kineosporia mesophila</name>
    <dbReference type="NCBI Taxonomy" id="566012"/>
    <lineage>
        <taxon>Bacteria</taxon>
        <taxon>Bacillati</taxon>
        <taxon>Actinomycetota</taxon>
        <taxon>Actinomycetes</taxon>
        <taxon>Kineosporiales</taxon>
        <taxon>Kineosporiaceae</taxon>
        <taxon>Kineosporia</taxon>
    </lineage>
</organism>
<keyword evidence="1" id="KW-0732">Signal</keyword>
<feature type="chain" id="PRO_5046106614" evidence="1">
    <location>
        <begin position="25"/>
        <end position="307"/>
    </location>
</feature>
<keyword evidence="4" id="KW-1185">Reference proteome</keyword>
<dbReference type="EMBL" id="BAAAZO010000010">
    <property type="protein sequence ID" value="GAA3628288.1"/>
    <property type="molecule type" value="Genomic_DNA"/>
</dbReference>
<dbReference type="SUPFAM" id="SSF53850">
    <property type="entry name" value="Periplasmic binding protein-like II"/>
    <property type="match status" value="1"/>
</dbReference>
<dbReference type="Pfam" id="PF04069">
    <property type="entry name" value="OpuAC"/>
    <property type="match status" value="1"/>
</dbReference>
<name>A0ABP7AAQ3_9ACTN</name>
<dbReference type="Gene3D" id="3.40.190.120">
    <property type="entry name" value="Osmoprotection protein (prox), domain 2"/>
    <property type="match status" value="1"/>
</dbReference>
<dbReference type="RefSeq" id="WP_231484553.1">
    <property type="nucleotide sequence ID" value="NZ_BAAAZO010000010.1"/>
</dbReference>
<gene>
    <name evidence="3" type="ORF">GCM10022223_52050</name>
</gene>
<feature type="signal peptide" evidence="1">
    <location>
        <begin position="1"/>
        <end position="24"/>
    </location>
</feature>
<protein>
    <submittedName>
        <fullName evidence="3">ABC transporter substrate-binding protein</fullName>
    </submittedName>
</protein>
<evidence type="ECO:0000313" key="4">
    <source>
        <dbReference type="Proteomes" id="UP001501074"/>
    </source>
</evidence>
<proteinExistence type="predicted"/>
<dbReference type="PROSITE" id="PS51257">
    <property type="entry name" value="PROKAR_LIPOPROTEIN"/>
    <property type="match status" value="1"/>
</dbReference>